<comment type="caution">
    <text evidence="2">The sequence shown here is derived from an EMBL/GenBank/DDBJ whole genome shotgun (WGS) entry which is preliminary data.</text>
</comment>
<dbReference type="InterPro" id="IPR050111">
    <property type="entry name" value="C-type_lectin/snaclec_domain"/>
</dbReference>
<dbReference type="InterPro" id="IPR016186">
    <property type="entry name" value="C-type_lectin-like/link_sf"/>
</dbReference>
<proteinExistence type="predicted"/>
<reference evidence="2" key="1">
    <citation type="submission" date="2023-06" db="EMBL/GenBank/DDBJ databases">
        <authorList>
            <person name="Delattre M."/>
        </authorList>
    </citation>
    <scope>NUCLEOTIDE SEQUENCE</scope>
    <source>
        <strain evidence="2">AF72</strain>
    </source>
</reference>
<dbReference type="Proteomes" id="UP001177023">
    <property type="component" value="Unassembled WGS sequence"/>
</dbReference>
<dbReference type="Gene3D" id="3.10.100.10">
    <property type="entry name" value="Mannose-Binding Protein A, subunit A"/>
    <property type="match status" value="1"/>
</dbReference>
<dbReference type="AlphaFoldDB" id="A0AA36CLS2"/>
<gene>
    <name evidence="2" type="ORF">MSPICULIGERA_LOCUS9099</name>
</gene>
<dbReference type="InterPro" id="IPR016187">
    <property type="entry name" value="CTDL_fold"/>
</dbReference>
<dbReference type="InterPro" id="IPR001304">
    <property type="entry name" value="C-type_lectin-like"/>
</dbReference>
<feature type="domain" description="C-type lectin" evidence="1">
    <location>
        <begin position="60"/>
        <end position="155"/>
    </location>
</feature>
<keyword evidence="3" id="KW-1185">Reference proteome</keyword>
<dbReference type="SUPFAM" id="SSF56436">
    <property type="entry name" value="C-type lectin-like"/>
    <property type="match status" value="1"/>
</dbReference>
<feature type="non-terminal residue" evidence="2">
    <location>
        <position position="1"/>
    </location>
</feature>
<evidence type="ECO:0000313" key="2">
    <source>
        <dbReference type="EMBL" id="CAJ0570662.1"/>
    </source>
</evidence>
<dbReference type="PROSITE" id="PS50041">
    <property type="entry name" value="C_TYPE_LECTIN_2"/>
    <property type="match status" value="1"/>
</dbReference>
<dbReference type="EMBL" id="CATQJA010002436">
    <property type="protein sequence ID" value="CAJ0570662.1"/>
    <property type="molecule type" value="Genomic_DNA"/>
</dbReference>
<dbReference type="PANTHER" id="PTHR22803">
    <property type="entry name" value="MANNOSE, PHOSPHOLIPASE, LECTIN RECEPTOR RELATED"/>
    <property type="match status" value="1"/>
</dbReference>
<name>A0AA36CLS2_9BILA</name>
<evidence type="ECO:0000259" key="1">
    <source>
        <dbReference type="PROSITE" id="PS50041"/>
    </source>
</evidence>
<organism evidence="2 3">
    <name type="scientific">Mesorhabditis spiculigera</name>
    <dbReference type="NCBI Taxonomy" id="96644"/>
    <lineage>
        <taxon>Eukaryota</taxon>
        <taxon>Metazoa</taxon>
        <taxon>Ecdysozoa</taxon>
        <taxon>Nematoda</taxon>
        <taxon>Chromadorea</taxon>
        <taxon>Rhabditida</taxon>
        <taxon>Rhabditina</taxon>
        <taxon>Rhabditomorpha</taxon>
        <taxon>Rhabditoidea</taxon>
        <taxon>Rhabditidae</taxon>
        <taxon>Mesorhabditinae</taxon>
        <taxon>Mesorhabditis</taxon>
    </lineage>
</organism>
<accession>A0AA36CLS2</accession>
<sequence length="172" mass="18967">MTMCRDNGLEGTTVHSEDENQHLSYIMDWIGSCGSVHLSLGKIGTGPGRETGLEKCYTMCTNNKLQMITVHSVAELTKLKQNFGRFKNRNLHIGMTNIQKGIKFSSAWRDGSALNYANWAGGEPSFIVPHEWTAETIRENCTVMALNGLWNDVSCLVNATSNLGACACMKEC</sequence>
<evidence type="ECO:0000313" key="3">
    <source>
        <dbReference type="Proteomes" id="UP001177023"/>
    </source>
</evidence>
<protein>
    <recommendedName>
        <fullName evidence="1">C-type lectin domain-containing protein</fullName>
    </recommendedName>
</protein>